<keyword evidence="1" id="KW-1185">Reference proteome</keyword>
<accession>A0A914PHQ6</accession>
<organism evidence="1 2">
    <name type="scientific">Panagrolaimus davidi</name>
    <dbReference type="NCBI Taxonomy" id="227884"/>
    <lineage>
        <taxon>Eukaryota</taxon>
        <taxon>Metazoa</taxon>
        <taxon>Ecdysozoa</taxon>
        <taxon>Nematoda</taxon>
        <taxon>Chromadorea</taxon>
        <taxon>Rhabditida</taxon>
        <taxon>Tylenchina</taxon>
        <taxon>Panagrolaimomorpha</taxon>
        <taxon>Panagrolaimoidea</taxon>
        <taxon>Panagrolaimidae</taxon>
        <taxon>Panagrolaimus</taxon>
    </lineage>
</organism>
<protein>
    <submittedName>
        <fullName evidence="2">Retrotransposon gag domain-containing protein</fullName>
    </submittedName>
</protein>
<evidence type="ECO:0000313" key="2">
    <source>
        <dbReference type="WBParaSite" id="PDA_v2.g15171.t1"/>
    </source>
</evidence>
<sequence length="221" mass="24875">MTKTTERTVWPPQSYNEKVRFDVWETQLKMYFKAADITDDSAKALALLQHIGIDMLEKIIDWAYPDEPEGLTYVKLIKLIKNHCASTPNLVAARVRFFNEKQKPGQSVHDYFSHMSQLYGQCAMNDIKPQEFGVLAILRGLESDELRQFLMNPANELEDIETTRGLAVNFDQSCVAAKDIKNVRDGSSHGINVVGKGYKCKYCGTVHTPGKEKCPANAKSG</sequence>
<name>A0A914PHQ6_9BILA</name>
<dbReference type="Proteomes" id="UP000887578">
    <property type="component" value="Unplaced"/>
</dbReference>
<dbReference type="AlphaFoldDB" id="A0A914PHQ6"/>
<evidence type="ECO:0000313" key="1">
    <source>
        <dbReference type="Proteomes" id="UP000887578"/>
    </source>
</evidence>
<dbReference type="WBParaSite" id="PDA_v2.g15171.t1">
    <property type="protein sequence ID" value="PDA_v2.g15171.t1"/>
    <property type="gene ID" value="PDA_v2.g15171"/>
</dbReference>
<reference evidence="2" key="1">
    <citation type="submission" date="2022-11" db="UniProtKB">
        <authorList>
            <consortium name="WormBaseParasite"/>
        </authorList>
    </citation>
    <scope>IDENTIFICATION</scope>
</reference>
<proteinExistence type="predicted"/>